<dbReference type="InterPro" id="IPR004358">
    <property type="entry name" value="Sig_transdc_His_kin-like_C"/>
</dbReference>
<evidence type="ECO:0000256" key="4">
    <source>
        <dbReference type="SAM" id="Phobius"/>
    </source>
</evidence>
<evidence type="ECO:0000313" key="8">
    <source>
        <dbReference type="Proteomes" id="UP000295341"/>
    </source>
</evidence>
<feature type="chain" id="PRO_5030100141" description="histidine kinase" evidence="5">
    <location>
        <begin position="31"/>
        <end position="687"/>
    </location>
</feature>
<evidence type="ECO:0000256" key="3">
    <source>
        <dbReference type="ARBA" id="ARBA00022553"/>
    </source>
</evidence>
<dbReference type="GO" id="GO:0000155">
    <property type="term" value="F:phosphorelay sensor kinase activity"/>
    <property type="evidence" value="ECO:0007669"/>
    <property type="project" value="InterPro"/>
</dbReference>
<reference evidence="7 8" key="1">
    <citation type="submission" date="2019-03" db="EMBL/GenBank/DDBJ databases">
        <title>Genomic Encyclopedia of Type Strains, Phase IV (KMG-IV): sequencing the most valuable type-strain genomes for metagenomic binning, comparative biology and taxonomic classification.</title>
        <authorList>
            <person name="Goeker M."/>
        </authorList>
    </citation>
    <scope>NUCLEOTIDE SEQUENCE [LARGE SCALE GENOMIC DNA]</scope>
    <source>
        <strain evidence="7 8">DSM 26377</strain>
    </source>
</reference>
<dbReference type="InterPro" id="IPR011623">
    <property type="entry name" value="7TMR_DISM_rcpt_extracell_dom1"/>
</dbReference>
<evidence type="ECO:0000313" key="7">
    <source>
        <dbReference type="EMBL" id="TDU30674.1"/>
    </source>
</evidence>
<comment type="catalytic activity">
    <reaction evidence="1">
        <text>ATP + protein L-histidine = ADP + protein N-phospho-L-histidine.</text>
        <dbReference type="EC" id="2.7.13.3"/>
    </reaction>
</comment>
<feature type="transmembrane region" description="Helical" evidence="4">
    <location>
        <begin position="358"/>
        <end position="378"/>
    </location>
</feature>
<feature type="transmembrane region" description="Helical" evidence="4">
    <location>
        <begin position="237"/>
        <end position="263"/>
    </location>
</feature>
<feature type="domain" description="Histidine kinase" evidence="6">
    <location>
        <begin position="468"/>
        <end position="682"/>
    </location>
</feature>
<dbReference type="PROSITE" id="PS50109">
    <property type="entry name" value="HIS_KIN"/>
    <property type="match status" value="1"/>
</dbReference>
<dbReference type="Pfam" id="PF07695">
    <property type="entry name" value="7TMR-DISM_7TM"/>
    <property type="match status" value="1"/>
</dbReference>
<dbReference type="InterPro" id="IPR011622">
    <property type="entry name" value="7TMR_DISM_rcpt_extracell_dom2"/>
</dbReference>
<organism evidence="7 8">
    <name type="scientific">Panacagrimonas perspica</name>
    <dbReference type="NCBI Taxonomy" id="381431"/>
    <lineage>
        <taxon>Bacteria</taxon>
        <taxon>Pseudomonadati</taxon>
        <taxon>Pseudomonadota</taxon>
        <taxon>Gammaproteobacteria</taxon>
        <taxon>Nevskiales</taxon>
        <taxon>Nevskiaceae</taxon>
        <taxon>Panacagrimonas</taxon>
    </lineage>
</organism>
<keyword evidence="4" id="KW-0472">Membrane</keyword>
<dbReference type="InterPro" id="IPR036097">
    <property type="entry name" value="HisK_dim/P_sf"/>
</dbReference>
<dbReference type="SUPFAM" id="SSF55874">
    <property type="entry name" value="ATPase domain of HSP90 chaperone/DNA topoisomerase II/histidine kinase"/>
    <property type="match status" value="1"/>
</dbReference>
<protein>
    <recommendedName>
        <fullName evidence="2">histidine kinase</fullName>
        <ecNumber evidence="2">2.7.13.3</ecNumber>
    </recommendedName>
</protein>
<dbReference type="EC" id="2.7.13.3" evidence="2"/>
<dbReference type="PANTHER" id="PTHR43547:SF2">
    <property type="entry name" value="HYBRID SIGNAL TRANSDUCTION HISTIDINE KINASE C"/>
    <property type="match status" value="1"/>
</dbReference>
<dbReference type="Pfam" id="PF07696">
    <property type="entry name" value="7TMR-DISMED2"/>
    <property type="match status" value="1"/>
</dbReference>
<dbReference type="CDD" id="cd00082">
    <property type="entry name" value="HisKA"/>
    <property type="match status" value="1"/>
</dbReference>
<keyword evidence="3" id="KW-0597">Phosphoprotein</keyword>
<gene>
    <name evidence="7" type="ORF">DFR24_0023</name>
</gene>
<feature type="transmembrane region" description="Helical" evidence="4">
    <location>
        <begin position="269"/>
        <end position="293"/>
    </location>
</feature>
<feature type="transmembrane region" description="Helical" evidence="4">
    <location>
        <begin position="211"/>
        <end position="230"/>
    </location>
</feature>
<evidence type="ECO:0000256" key="5">
    <source>
        <dbReference type="SAM" id="SignalP"/>
    </source>
</evidence>
<dbReference type="Gene3D" id="1.10.287.130">
    <property type="match status" value="1"/>
</dbReference>
<dbReference type="RefSeq" id="WP_133879329.1">
    <property type="nucleotide sequence ID" value="NZ_MWIN01000023.1"/>
</dbReference>
<dbReference type="AlphaFoldDB" id="A0A4S3K0Q5"/>
<dbReference type="InterPro" id="IPR005467">
    <property type="entry name" value="His_kinase_dom"/>
</dbReference>
<accession>A0A4S3K0Q5</accession>
<evidence type="ECO:0000256" key="2">
    <source>
        <dbReference type="ARBA" id="ARBA00012438"/>
    </source>
</evidence>
<dbReference type="OrthoDB" id="9806130at2"/>
<dbReference type="SMART" id="SM00387">
    <property type="entry name" value="HATPase_c"/>
    <property type="match status" value="1"/>
</dbReference>
<feature type="transmembrane region" description="Helical" evidence="4">
    <location>
        <begin position="305"/>
        <end position="325"/>
    </location>
</feature>
<evidence type="ECO:0000259" key="6">
    <source>
        <dbReference type="PROSITE" id="PS50109"/>
    </source>
</evidence>
<dbReference type="SUPFAM" id="SSF47384">
    <property type="entry name" value="Homodimeric domain of signal transducing histidine kinase"/>
    <property type="match status" value="1"/>
</dbReference>
<keyword evidence="8" id="KW-1185">Reference proteome</keyword>
<dbReference type="InterPro" id="IPR003661">
    <property type="entry name" value="HisK_dim/P_dom"/>
</dbReference>
<dbReference type="Gene3D" id="2.60.40.2380">
    <property type="match status" value="1"/>
</dbReference>
<dbReference type="CDD" id="cd00075">
    <property type="entry name" value="HATPase"/>
    <property type="match status" value="1"/>
</dbReference>
<dbReference type="Pfam" id="PF02518">
    <property type="entry name" value="HATPase_c"/>
    <property type="match status" value="1"/>
</dbReference>
<dbReference type="PANTHER" id="PTHR43547">
    <property type="entry name" value="TWO-COMPONENT HISTIDINE KINASE"/>
    <property type="match status" value="1"/>
</dbReference>
<dbReference type="Gene3D" id="3.30.565.10">
    <property type="entry name" value="Histidine kinase-like ATPase, C-terminal domain"/>
    <property type="match status" value="1"/>
</dbReference>
<keyword evidence="5" id="KW-0732">Signal</keyword>
<dbReference type="Pfam" id="PF00512">
    <property type="entry name" value="HisKA"/>
    <property type="match status" value="1"/>
</dbReference>
<dbReference type="PRINTS" id="PR00344">
    <property type="entry name" value="BCTRLSENSOR"/>
</dbReference>
<name>A0A4S3K0Q5_9GAMM</name>
<dbReference type="Proteomes" id="UP000295341">
    <property type="component" value="Unassembled WGS sequence"/>
</dbReference>
<evidence type="ECO:0000256" key="1">
    <source>
        <dbReference type="ARBA" id="ARBA00000085"/>
    </source>
</evidence>
<dbReference type="InterPro" id="IPR036890">
    <property type="entry name" value="HATPase_C_sf"/>
</dbReference>
<feature type="transmembrane region" description="Helical" evidence="4">
    <location>
        <begin position="331"/>
        <end position="351"/>
    </location>
</feature>
<dbReference type="SMART" id="SM00388">
    <property type="entry name" value="HisKA"/>
    <property type="match status" value="1"/>
</dbReference>
<comment type="caution">
    <text evidence="7">The sequence shown here is derived from an EMBL/GenBank/DDBJ whole genome shotgun (WGS) entry which is preliminary data.</text>
</comment>
<dbReference type="EMBL" id="SOBT01000008">
    <property type="protein sequence ID" value="TDU30674.1"/>
    <property type="molecule type" value="Genomic_DNA"/>
</dbReference>
<feature type="signal peptide" evidence="5">
    <location>
        <begin position="1"/>
        <end position="30"/>
    </location>
</feature>
<keyword evidence="4" id="KW-1133">Transmembrane helix</keyword>
<keyword evidence="4" id="KW-0812">Transmembrane</keyword>
<sequence>MVLLLRTRRPSWLLPLAVGFLLLTLFAAHAAAPIAAEIPVELDAAAQERGAAELAGHLQALHDPDGSLSQAQVSAPEMAERFAPLKANFNGGFTPHGAWWLRFDLQVQPGFAEEWWLRLGVPYVDYVDVWIPERAADGTVSLRHRALGGMRPVSQRDLDTPISVLRLEPLPEGGPHTVWIRVSGHRTLSLTGGVWRLDALASDLQRKTLEIAGVIGMVILMAVVTLLLGLSLPDRKFLWYSAYLATSAVLFACSENLIAVMLLPEQPQLAVRIHNVMMCLGLLTALLFVRSLLDMPTQFPRITRLFHGLIALTTLGLIIALAGRYDVIAPAINFTRLFTALLVIALCVVLVRRGQPSAWPNLIGYSVFGTVGAVHFAKNLDWLPFTAFTQYSYLIGMMVHLIAIFFGLGLRVRLRERQALADSLIAGARLEATVTERTTALNAEVLERQNTEAQLRVAMDEQRNFLAMVSHEFRTPLSIIGASAQMIVDERLPTRPEDVQREAGKIDRAAQRMNALVDTLLADEWLESSAMQIHARELDLCASLRQLIQRYARGSDRDITFECPPQGLSLFADPMLLNILLDNLLENAIKYSPANTAIELVAQRDGTDQLITVRDHGPGIPSADIGQIFERFYRSATVKRQPGIGLGLFMVRRIAEIHGGTVSAGNAAGGGALFTIRLPAAPQDEPR</sequence>
<dbReference type="InterPro" id="IPR003594">
    <property type="entry name" value="HATPase_dom"/>
</dbReference>
<feature type="transmembrane region" description="Helical" evidence="4">
    <location>
        <begin position="390"/>
        <end position="410"/>
    </location>
</feature>
<proteinExistence type="predicted"/>